<accession>A0A420ES13</accession>
<name>A0A420ES13_9SPHN</name>
<evidence type="ECO:0000256" key="1">
    <source>
        <dbReference type="SAM" id="Phobius"/>
    </source>
</evidence>
<proteinExistence type="predicted"/>
<keyword evidence="1" id="KW-1133">Transmembrane helix</keyword>
<protein>
    <submittedName>
        <fullName evidence="2">Uncharacterized protein</fullName>
    </submittedName>
</protein>
<gene>
    <name evidence="2" type="ORF">D6851_03080</name>
</gene>
<feature type="transmembrane region" description="Helical" evidence="1">
    <location>
        <begin position="12"/>
        <end position="34"/>
    </location>
</feature>
<dbReference type="AlphaFoldDB" id="A0A420ES13"/>
<reference evidence="2 3" key="1">
    <citation type="submission" date="2018-09" db="EMBL/GenBank/DDBJ databases">
        <title>Altererythrobacter spongiae sp. nov., isolated from a marine sponge.</title>
        <authorList>
            <person name="Zhuang L."/>
            <person name="Luo L."/>
        </authorList>
    </citation>
    <scope>NUCLEOTIDE SEQUENCE [LARGE SCALE GENOMIC DNA]</scope>
    <source>
        <strain evidence="2 3">HN-Y73</strain>
    </source>
</reference>
<dbReference type="Proteomes" id="UP000284395">
    <property type="component" value="Unassembled WGS sequence"/>
</dbReference>
<organism evidence="2 3">
    <name type="scientific">Altericroceibacterium spongiae</name>
    <dbReference type="NCBI Taxonomy" id="2320269"/>
    <lineage>
        <taxon>Bacteria</taxon>
        <taxon>Pseudomonadati</taxon>
        <taxon>Pseudomonadota</taxon>
        <taxon>Alphaproteobacteria</taxon>
        <taxon>Sphingomonadales</taxon>
        <taxon>Erythrobacteraceae</taxon>
        <taxon>Altericroceibacterium</taxon>
    </lineage>
</organism>
<keyword evidence="3" id="KW-1185">Reference proteome</keyword>
<keyword evidence="1" id="KW-0472">Membrane</keyword>
<evidence type="ECO:0000313" key="3">
    <source>
        <dbReference type="Proteomes" id="UP000284395"/>
    </source>
</evidence>
<evidence type="ECO:0000313" key="2">
    <source>
        <dbReference type="EMBL" id="RKF23462.1"/>
    </source>
</evidence>
<comment type="caution">
    <text evidence="2">The sequence shown here is derived from an EMBL/GenBank/DDBJ whole genome shotgun (WGS) entry which is preliminary data.</text>
</comment>
<dbReference type="EMBL" id="RAPF01000001">
    <property type="protein sequence ID" value="RKF23462.1"/>
    <property type="molecule type" value="Genomic_DNA"/>
</dbReference>
<sequence length="75" mass="8139">MMIGRDDTIPIGMMTAMSVITIEIMIVTSVGSFVTVTNTGRTRMNTIGVTGVIVDMIAMIDTIMTGEVLTERNRL</sequence>
<keyword evidence="1" id="KW-0812">Transmembrane</keyword>